<proteinExistence type="inferred from homology"/>
<evidence type="ECO:0000256" key="1">
    <source>
        <dbReference type="ARBA" id="ARBA00004168"/>
    </source>
</evidence>
<keyword evidence="4 6" id="KW-0732">Signal</keyword>
<dbReference type="KEGG" id="bkw:BkAM31D_21690"/>
<dbReference type="AlphaFoldDB" id="A0A1X9MFM2"/>
<comment type="similarity">
    <text evidence="6">Belongs to the 5'-nucleotidase family.</text>
</comment>
<dbReference type="SUPFAM" id="SSF55816">
    <property type="entry name" value="5'-nucleotidase (syn. UDP-sugar hydrolase), C-terminal domain"/>
    <property type="match status" value="1"/>
</dbReference>
<evidence type="ECO:0000313" key="11">
    <source>
        <dbReference type="Proteomes" id="UP000193006"/>
    </source>
</evidence>
<organism evidence="10 11">
    <name type="scientific">Halalkalibacter krulwichiae</name>
    <dbReference type="NCBI Taxonomy" id="199441"/>
    <lineage>
        <taxon>Bacteria</taxon>
        <taxon>Bacillati</taxon>
        <taxon>Bacillota</taxon>
        <taxon>Bacilli</taxon>
        <taxon>Bacillales</taxon>
        <taxon>Bacillaceae</taxon>
        <taxon>Halalkalibacter</taxon>
    </lineage>
</organism>
<dbReference type="Pfam" id="PF02872">
    <property type="entry name" value="5_nucleotid_C"/>
    <property type="match status" value="1"/>
</dbReference>
<dbReference type="SUPFAM" id="SSF56300">
    <property type="entry name" value="Metallo-dependent phosphatases"/>
    <property type="match status" value="1"/>
</dbReference>
<dbReference type="GO" id="GO:0004519">
    <property type="term" value="F:endonuclease activity"/>
    <property type="evidence" value="ECO:0007669"/>
    <property type="project" value="UniProtKB-KW"/>
</dbReference>
<keyword evidence="6" id="KW-0547">Nucleotide-binding</keyword>
<dbReference type="STRING" id="199441.BkAM31D_21690"/>
<feature type="domain" description="Calcineurin-like phosphoesterase" evidence="8">
    <location>
        <begin position="93"/>
        <end position="323"/>
    </location>
</feature>
<evidence type="ECO:0000256" key="7">
    <source>
        <dbReference type="SAM" id="MobiDB-lite"/>
    </source>
</evidence>
<dbReference type="GO" id="GO:0008768">
    <property type="term" value="F:UDP-sugar diphosphatase activity"/>
    <property type="evidence" value="ECO:0007669"/>
    <property type="project" value="TreeGrafter"/>
</dbReference>
<dbReference type="InterPro" id="IPR004843">
    <property type="entry name" value="Calcineurin-like_PHP"/>
</dbReference>
<keyword evidence="2" id="KW-0134">Cell wall</keyword>
<evidence type="ECO:0000256" key="3">
    <source>
        <dbReference type="ARBA" id="ARBA00022525"/>
    </source>
</evidence>
<dbReference type="PROSITE" id="PS51257">
    <property type="entry name" value="PROKAR_LIPOPROTEIN"/>
    <property type="match status" value="1"/>
</dbReference>
<keyword evidence="3" id="KW-0964">Secreted</keyword>
<dbReference type="Gene3D" id="3.90.780.10">
    <property type="entry name" value="5'-Nucleotidase, C-terminal domain"/>
    <property type="match status" value="1"/>
</dbReference>
<evidence type="ECO:0000256" key="6">
    <source>
        <dbReference type="RuleBase" id="RU362119"/>
    </source>
</evidence>
<dbReference type="Proteomes" id="UP000193006">
    <property type="component" value="Chromosome"/>
</dbReference>
<feature type="signal peptide" evidence="6">
    <location>
        <begin position="1"/>
        <end position="22"/>
    </location>
</feature>
<feature type="domain" description="5'-Nucleotidase C-terminal" evidence="9">
    <location>
        <begin position="400"/>
        <end position="545"/>
    </location>
</feature>
<keyword evidence="10" id="KW-0255">Endonuclease</keyword>
<feature type="chain" id="PRO_5011821088" evidence="6">
    <location>
        <begin position="23"/>
        <end position="584"/>
    </location>
</feature>
<dbReference type="FunFam" id="3.60.21.10:FF:000052">
    <property type="entry name" value="Endonuclease YhcR"/>
    <property type="match status" value="1"/>
</dbReference>
<accession>A0A1X9MFM2</accession>
<evidence type="ECO:0000256" key="5">
    <source>
        <dbReference type="ARBA" id="ARBA00023088"/>
    </source>
</evidence>
<dbReference type="EMBL" id="CP020814">
    <property type="protein sequence ID" value="ARK32255.1"/>
    <property type="molecule type" value="Genomic_DNA"/>
</dbReference>
<dbReference type="InterPro" id="IPR008334">
    <property type="entry name" value="5'-Nucleotdase_C"/>
</dbReference>
<dbReference type="PANTHER" id="PTHR11575">
    <property type="entry name" value="5'-NUCLEOTIDASE-RELATED"/>
    <property type="match status" value="1"/>
</dbReference>
<feature type="region of interest" description="Disordered" evidence="7">
    <location>
        <begin position="24"/>
        <end position="84"/>
    </location>
</feature>
<dbReference type="GO" id="GO:0008253">
    <property type="term" value="F:5'-nucleotidase activity"/>
    <property type="evidence" value="ECO:0007669"/>
    <property type="project" value="TreeGrafter"/>
</dbReference>
<evidence type="ECO:0000313" key="10">
    <source>
        <dbReference type="EMBL" id="ARK32255.1"/>
    </source>
</evidence>
<dbReference type="RefSeq" id="WP_235820532.1">
    <property type="nucleotide sequence ID" value="NZ_CP020814.1"/>
</dbReference>
<dbReference type="PRINTS" id="PR01607">
    <property type="entry name" value="APYRASEFAMLY"/>
</dbReference>
<feature type="compositionally biased region" description="Basic and acidic residues" evidence="7">
    <location>
        <begin position="51"/>
        <end position="76"/>
    </location>
</feature>
<protein>
    <submittedName>
        <fullName evidence="10">Endonuclease YhcR</fullName>
        <ecNumber evidence="10">3.1.31.-</ecNumber>
    </submittedName>
</protein>
<dbReference type="Gene3D" id="3.60.21.10">
    <property type="match status" value="1"/>
</dbReference>
<sequence precursor="true">MKKALSLLLASSMLLSMAGCNADNQTTEPLGQPEAQMSEHRYQPLSPTNNRNEERGRQGLSDERHGHISERPEPNNRGRKKAPINPQYRQIQLLGINDLHGQLNVTRQVNGRAAGRADYLAAYLKERAKNNKNTIFVHAGDMVGASPPVSALLKDEPTIEFLNTMNMDVGTVGNHEFDQGLDELLRLAHGGNHPDTGDFEGSDFPWLAANVIDDSSGEPILPRYKVIKRNGIDIGFIGVVTTDTPNLVIPSGVRGLSFIDEVDAINDAVDELKRQGVKSIIVLAHNPGTSNANGDQAVGELVEMANNVDDEVDIIFGGHNHAYMNAVVDDKLLIQSYSYATAFSDVLIEVDPRTKDIVNKSAEIVTVFQDDIEPDAEISRMIGQYEEKVEPIVNEIVASTNMRLTGQQNENGESILGNLIADSQRAAMDADFAFMNPGGIRADIDEGDVTWGNLYVVQPFNNTLVKMNLSGEQIRQALNQQWQPNATRMLQISGLYYTWDANQAPGEKVLNIQLPDGTDLDPNETYSVVVNSFLADGGDSFTAFRDGTDRETGPVDLDALVDFIKTLPQPFSYEIQDRIQKVQY</sequence>
<keyword evidence="5" id="KW-0572">Peptidoglycan-anchor</keyword>
<keyword evidence="6 10" id="KW-0378">Hydrolase</keyword>
<dbReference type="FunFam" id="3.90.780.10:FF:000004">
    <property type="entry name" value="UDP-sugar hydrolase, putative"/>
    <property type="match status" value="1"/>
</dbReference>
<evidence type="ECO:0000256" key="2">
    <source>
        <dbReference type="ARBA" id="ARBA00022512"/>
    </source>
</evidence>
<dbReference type="GO" id="GO:0030288">
    <property type="term" value="C:outer membrane-bounded periplasmic space"/>
    <property type="evidence" value="ECO:0007669"/>
    <property type="project" value="TreeGrafter"/>
</dbReference>
<dbReference type="GO" id="GO:0009166">
    <property type="term" value="P:nucleotide catabolic process"/>
    <property type="evidence" value="ECO:0007669"/>
    <property type="project" value="InterPro"/>
</dbReference>
<dbReference type="EC" id="3.1.31.-" evidence="10"/>
<dbReference type="InterPro" id="IPR029052">
    <property type="entry name" value="Metallo-depent_PP-like"/>
</dbReference>
<gene>
    <name evidence="10" type="primary">yhcR</name>
    <name evidence="10" type="ORF">BkAM31D_21690</name>
</gene>
<dbReference type="Pfam" id="PF00149">
    <property type="entry name" value="Metallophos"/>
    <property type="match status" value="1"/>
</dbReference>
<dbReference type="InterPro" id="IPR036907">
    <property type="entry name" value="5'-Nucleotdase_C_sf"/>
</dbReference>
<name>A0A1X9MFM2_9BACI</name>
<evidence type="ECO:0000259" key="9">
    <source>
        <dbReference type="Pfam" id="PF02872"/>
    </source>
</evidence>
<keyword evidence="10" id="KW-0540">Nuclease</keyword>
<evidence type="ECO:0000259" key="8">
    <source>
        <dbReference type="Pfam" id="PF00149"/>
    </source>
</evidence>
<reference evidence="10 11" key="1">
    <citation type="submission" date="2017-04" db="EMBL/GenBank/DDBJ databases">
        <title>Bacillus krulwichiae AM31D Genome sequencing and assembly.</title>
        <authorList>
            <person name="Krulwich T.A."/>
            <person name="Anastor L."/>
            <person name="Ehrlich R."/>
            <person name="Ehrlich G.D."/>
            <person name="Janto B."/>
        </authorList>
    </citation>
    <scope>NUCLEOTIDE SEQUENCE [LARGE SCALE GENOMIC DNA]</scope>
    <source>
        <strain evidence="10 11">AM31D</strain>
    </source>
</reference>
<dbReference type="PANTHER" id="PTHR11575:SF24">
    <property type="entry name" value="5'-NUCLEOTIDASE"/>
    <property type="match status" value="1"/>
</dbReference>
<dbReference type="GO" id="GO:0000166">
    <property type="term" value="F:nucleotide binding"/>
    <property type="evidence" value="ECO:0007669"/>
    <property type="project" value="UniProtKB-KW"/>
</dbReference>
<keyword evidence="11" id="KW-1185">Reference proteome</keyword>
<evidence type="ECO:0000256" key="4">
    <source>
        <dbReference type="ARBA" id="ARBA00022729"/>
    </source>
</evidence>
<dbReference type="InterPro" id="IPR006179">
    <property type="entry name" value="5_nucleotidase/apyrase"/>
</dbReference>
<comment type="subcellular location">
    <subcellularLocation>
        <location evidence="1">Secreted</location>
        <location evidence="1">Cell wall</location>
        <topology evidence="1">Peptidoglycan-anchor</topology>
    </subcellularLocation>
</comment>